<feature type="domain" description="Beta-lactamase-related" evidence="2">
    <location>
        <begin position="36"/>
        <end position="212"/>
    </location>
</feature>
<dbReference type="OrthoDB" id="5946976at2759"/>
<name>X6LWH9_RETFI</name>
<dbReference type="InterPro" id="IPR012338">
    <property type="entry name" value="Beta-lactam/transpept-like"/>
</dbReference>
<sequence length="661" mass="74367">MLTEIMNSIYLVVVTYCIVSTVSGFDWSQVTAVLNNGIEDKTYPGYVALVGDANGTILYAYSNGTLFYAEDDGLVNNTGMSLSTKFDMASVTKLMSTTSGLLHLLSYNSELNISVFDTVSKYLGESFESNGKQNIRILNCLLHNAGFYPDPDPFYSTQAFGCPETKTSQPQLSFSCNDQIYANVLNQSLQYATGTEMIYSDLSFMTLSYVIGTIVRDHDLVDVPNDLLPQCRLTLNLDETTRASPNNSTIPLVCYFEAFVRINVFEKQHLKNTGFVPTYQADPIVANAYAPTQNDTSYRHAIVQGVVEDPNAFANGGIFGHAGVFSDIFDVYQWSVNLLNTSYYAIPYQFDYRYQAPHVAPRSVYDPQWTHLFLTEFQHNLSSRALGFDSNDMTSNDRGFGNLCGDGFHSGANSNDAMHTGFTGTMFCLDRERHLVYLLLTNRVWPNASDNSTKINHVRTLFSTQVLRTLDSVNLYNNKTFNFFSVPLFKQCNDSYRNMLLNTSVTSLTLCNDTLHGSLVTSLSMGFSMYDINYTPSQLNTFLQTQAAYNSNNDIVDPSVFQRLSPRIVFVGRFQNLDLHDLIFKYMFNDGNNLYVVVALMQRVLPNTMNLSSYVLLTGIHGSINTTTILVGKDPLYFQYLFNFLYDFSQPGDFWIYQVLG</sequence>
<dbReference type="SUPFAM" id="SSF56601">
    <property type="entry name" value="beta-lactamase/transpeptidase-like"/>
    <property type="match status" value="1"/>
</dbReference>
<reference evidence="3 4" key="1">
    <citation type="journal article" date="2013" name="Curr. Biol.">
        <title>The Genome of the Foraminiferan Reticulomyxa filosa.</title>
        <authorList>
            <person name="Glockner G."/>
            <person name="Hulsmann N."/>
            <person name="Schleicher M."/>
            <person name="Noegel A.A."/>
            <person name="Eichinger L."/>
            <person name="Gallinger C."/>
            <person name="Pawlowski J."/>
            <person name="Sierra R."/>
            <person name="Euteneuer U."/>
            <person name="Pillet L."/>
            <person name="Moustafa A."/>
            <person name="Platzer M."/>
            <person name="Groth M."/>
            <person name="Szafranski K."/>
            <person name="Schliwa M."/>
        </authorList>
    </citation>
    <scope>NUCLEOTIDE SEQUENCE [LARGE SCALE GENOMIC DNA]</scope>
</reference>
<keyword evidence="4" id="KW-1185">Reference proteome</keyword>
<dbReference type="PANTHER" id="PTHR43283">
    <property type="entry name" value="BETA-LACTAMASE-RELATED"/>
    <property type="match status" value="1"/>
</dbReference>
<dbReference type="InterPro" id="IPR050789">
    <property type="entry name" value="Diverse_Enzym_Activities"/>
</dbReference>
<dbReference type="GO" id="GO:0016787">
    <property type="term" value="F:hydrolase activity"/>
    <property type="evidence" value="ECO:0007669"/>
    <property type="project" value="UniProtKB-KW"/>
</dbReference>
<dbReference type="PANTHER" id="PTHR43283:SF11">
    <property type="entry name" value="BETA-LACTAMASE-RELATED DOMAIN-CONTAINING PROTEIN"/>
    <property type="match status" value="1"/>
</dbReference>
<accession>X6LWH9</accession>
<evidence type="ECO:0000259" key="2">
    <source>
        <dbReference type="Pfam" id="PF00144"/>
    </source>
</evidence>
<evidence type="ECO:0000313" key="3">
    <source>
        <dbReference type="EMBL" id="ETO05964.1"/>
    </source>
</evidence>
<evidence type="ECO:0000256" key="1">
    <source>
        <dbReference type="ARBA" id="ARBA00022801"/>
    </source>
</evidence>
<keyword evidence="1" id="KW-0378">Hydrolase</keyword>
<dbReference type="InterPro" id="IPR001466">
    <property type="entry name" value="Beta-lactam-related"/>
</dbReference>
<dbReference type="Gene3D" id="3.40.710.10">
    <property type="entry name" value="DD-peptidase/beta-lactamase superfamily"/>
    <property type="match status" value="1"/>
</dbReference>
<organism evidence="3 4">
    <name type="scientific">Reticulomyxa filosa</name>
    <dbReference type="NCBI Taxonomy" id="46433"/>
    <lineage>
        <taxon>Eukaryota</taxon>
        <taxon>Sar</taxon>
        <taxon>Rhizaria</taxon>
        <taxon>Retaria</taxon>
        <taxon>Foraminifera</taxon>
        <taxon>Monothalamids</taxon>
        <taxon>Reticulomyxidae</taxon>
        <taxon>Reticulomyxa</taxon>
    </lineage>
</organism>
<evidence type="ECO:0000313" key="4">
    <source>
        <dbReference type="Proteomes" id="UP000023152"/>
    </source>
</evidence>
<dbReference type="EMBL" id="ASPP01027628">
    <property type="protein sequence ID" value="ETO05964.1"/>
    <property type="molecule type" value="Genomic_DNA"/>
</dbReference>
<dbReference type="AlphaFoldDB" id="X6LWH9"/>
<dbReference type="Pfam" id="PF00144">
    <property type="entry name" value="Beta-lactamase"/>
    <property type="match status" value="1"/>
</dbReference>
<proteinExistence type="predicted"/>
<gene>
    <name evidence="3" type="ORF">RFI_31433</name>
</gene>
<comment type="caution">
    <text evidence="3">The sequence shown here is derived from an EMBL/GenBank/DDBJ whole genome shotgun (WGS) entry which is preliminary data.</text>
</comment>
<protein>
    <submittedName>
        <fullName evidence="3">Beta-lactamase</fullName>
    </submittedName>
</protein>
<dbReference type="Proteomes" id="UP000023152">
    <property type="component" value="Unassembled WGS sequence"/>
</dbReference>